<comment type="function">
    <text evidence="1 4">The glycine cleavage system catalyzes the degradation of glycine. The P protein binds the alpha-amino group of glycine through its pyridoxal phosphate cofactor; CO(2) is released and the remaining methylamine moiety is then transferred to the lipoamide cofactor of the H protein.</text>
</comment>
<dbReference type="InterPro" id="IPR015424">
    <property type="entry name" value="PyrdxlP-dep_Trfase"/>
</dbReference>
<dbReference type="InterPro" id="IPR049315">
    <property type="entry name" value="GDC-P_N"/>
</dbReference>
<dbReference type="Gene3D" id="3.40.640.10">
    <property type="entry name" value="Type I PLP-dependent aspartate aminotransferase-like (Major domain)"/>
    <property type="match status" value="1"/>
</dbReference>
<evidence type="ECO:0000256" key="4">
    <source>
        <dbReference type="HAMAP-Rule" id="MF_00712"/>
    </source>
</evidence>
<dbReference type="Pfam" id="PF02347">
    <property type="entry name" value="GDC-P"/>
    <property type="match status" value="1"/>
</dbReference>
<dbReference type="InterPro" id="IPR023010">
    <property type="entry name" value="GcvPA"/>
</dbReference>
<dbReference type="InterPro" id="IPR015422">
    <property type="entry name" value="PyrdxlP-dep_Trfase_small"/>
</dbReference>
<keyword evidence="2 4" id="KW-0560">Oxidoreductase</keyword>
<sequence>MASYTSNTPEDIRRMLERIGVERFEDLLADIPEDLRVKGELNLPPALSEYEAKLLLSRMAGCNCDPAQLVSFMGGGVYDHVIPALVNYVISRPEFYTAYTPYQPEVSQGTLASIYEYQSLICELFDMDVSNASVYDGASALGEAVHMARDLTLRKRVLAAETLHPYYTQVMRTYAEGLEVPVEQVPAADGVIDVSALDEMLSDEVAAVLVAHPNFFGLLESVYEIADKVHSAGAFLVVAVDPISLGVLTPPGSYDADIAVAEGQPLGLAQGFGGPYLGIFTAKKDYVRRLPGRLIGRTVDAEGKDGFVMTLQTREQHIRREKATSNICTNQALCALAANVFLSVIGKEGLKEMANLCLQKAHYLAERIEKLPGCELAFRGSFFKEFVVRIKRPAREVVDAMLERGFLAGVDLGRFREDWSNLFLVAVTEKRTKQEMDAFVDALATVA</sequence>
<evidence type="ECO:0000259" key="5">
    <source>
        <dbReference type="Pfam" id="PF02347"/>
    </source>
</evidence>
<dbReference type="GO" id="GO:0019464">
    <property type="term" value="P:glycine decarboxylation via glycine cleavage system"/>
    <property type="evidence" value="ECO:0007669"/>
    <property type="project" value="UniProtKB-UniRule"/>
</dbReference>
<gene>
    <name evidence="4" type="primary">gcvPA</name>
    <name evidence="6" type="ORF">CEE36_03745</name>
</gene>
<dbReference type="Proteomes" id="UP000317778">
    <property type="component" value="Unassembled WGS sequence"/>
</dbReference>
<dbReference type="HAMAP" id="MF_00712">
    <property type="entry name" value="GcvPA"/>
    <property type="match status" value="1"/>
</dbReference>
<dbReference type="EMBL" id="NJBO01000004">
    <property type="protein sequence ID" value="TKJ43459.1"/>
    <property type="molecule type" value="Genomic_DNA"/>
</dbReference>
<comment type="similarity">
    <text evidence="4">Belongs to the GcvP family. N-terminal subunit subfamily.</text>
</comment>
<evidence type="ECO:0000313" key="6">
    <source>
        <dbReference type="EMBL" id="TKJ43459.1"/>
    </source>
</evidence>
<proteinExistence type="inferred from homology"/>
<dbReference type="Gene3D" id="3.90.1150.10">
    <property type="entry name" value="Aspartate Aminotransferase, domain 1"/>
    <property type="match status" value="1"/>
</dbReference>
<organism evidence="6 7">
    <name type="scientific">candidate division TA06 bacterium B3_TA06</name>
    <dbReference type="NCBI Taxonomy" id="2012487"/>
    <lineage>
        <taxon>Bacteria</taxon>
        <taxon>Bacteria division TA06</taxon>
    </lineage>
</organism>
<feature type="domain" description="Glycine cleavage system P-protein N-terminal" evidence="5">
    <location>
        <begin position="4"/>
        <end position="442"/>
    </location>
</feature>
<comment type="caution">
    <text evidence="6">The sequence shown here is derived from an EMBL/GenBank/DDBJ whole genome shotgun (WGS) entry which is preliminary data.</text>
</comment>
<dbReference type="InterPro" id="IPR020581">
    <property type="entry name" value="GDC_P"/>
</dbReference>
<comment type="subunit">
    <text evidence="4">The glycine cleavage system is composed of four proteins: P, T, L and H. In this organism, the P 'protein' is a heterodimer of two subunits.</text>
</comment>
<dbReference type="AlphaFoldDB" id="A0A532V8E8"/>
<dbReference type="CDD" id="cd00613">
    <property type="entry name" value="GDC-P"/>
    <property type="match status" value="1"/>
</dbReference>
<protein>
    <recommendedName>
        <fullName evidence="4">Probable glycine dehydrogenase (decarboxylating) subunit 1</fullName>
        <ecNumber evidence="4">1.4.4.2</ecNumber>
    </recommendedName>
    <alternativeName>
        <fullName evidence="4">Glycine cleavage system P-protein subunit 1</fullName>
    </alternativeName>
    <alternativeName>
        <fullName evidence="4">Glycine decarboxylase subunit 1</fullName>
    </alternativeName>
    <alternativeName>
        <fullName evidence="4">Glycine dehydrogenase (aminomethyl-transferring) subunit 1</fullName>
    </alternativeName>
</protein>
<reference evidence="6 7" key="1">
    <citation type="submission" date="2017-06" db="EMBL/GenBank/DDBJ databases">
        <title>Novel microbial phyla capable of carbon fixation and sulfur reduction in deep-sea sediments.</title>
        <authorList>
            <person name="Huang J."/>
            <person name="Baker B."/>
            <person name="Wang Y."/>
        </authorList>
    </citation>
    <scope>NUCLEOTIDE SEQUENCE [LARGE SCALE GENOMIC DNA]</scope>
    <source>
        <strain evidence="6">B3_TA06</strain>
    </source>
</reference>
<name>A0A532V8E8_UNCT6</name>
<evidence type="ECO:0000256" key="2">
    <source>
        <dbReference type="ARBA" id="ARBA00023002"/>
    </source>
</evidence>
<evidence type="ECO:0000256" key="1">
    <source>
        <dbReference type="ARBA" id="ARBA00003788"/>
    </source>
</evidence>
<dbReference type="EC" id="1.4.4.2" evidence="4"/>
<dbReference type="GO" id="GO:0009116">
    <property type="term" value="P:nucleoside metabolic process"/>
    <property type="evidence" value="ECO:0007669"/>
    <property type="project" value="InterPro"/>
</dbReference>
<dbReference type="PANTHER" id="PTHR42806">
    <property type="entry name" value="GLYCINE CLEAVAGE SYSTEM P-PROTEIN"/>
    <property type="match status" value="1"/>
</dbReference>
<dbReference type="NCBIfam" id="NF001696">
    <property type="entry name" value="PRK00451.1"/>
    <property type="match status" value="1"/>
</dbReference>
<evidence type="ECO:0000256" key="3">
    <source>
        <dbReference type="ARBA" id="ARBA00049026"/>
    </source>
</evidence>
<dbReference type="PANTHER" id="PTHR42806:SF1">
    <property type="entry name" value="GLYCINE DEHYDROGENASE (DECARBOXYLATING)"/>
    <property type="match status" value="1"/>
</dbReference>
<accession>A0A532V8E8</accession>
<evidence type="ECO:0000313" key="7">
    <source>
        <dbReference type="Proteomes" id="UP000317778"/>
    </source>
</evidence>
<comment type="catalytic activity">
    <reaction evidence="3 4">
        <text>N(6)-[(R)-lipoyl]-L-lysyl-[glycine-cleavage complex H protein] + glycine + H(+) = N(6)-[(R)-S(8)-aminomethyldihydrolipoyl]-L-lysyl-[glycine-cleavage complex H protein] + CO2</text>
        <dbReference type="Rhea" id="RHEA:24304"/>
        <dbReference type="Rhea" id="RHEA-COMP:10494"/>
        <dbReference type="Rhea" id="RHEA-COMP:10495"/>
        <dbReference type="ChEBI" id="CHEBI:15378"/>
        <dbReference type="ChEBI" id="CHEBI:16526"/>
        <dbReference type="ChEBI" id="CHEBI:57305"/>
        <dbReference type="ChEBI" id="CHEBI:83099"/>
        <dbReference type="ChEBI" id="CHEBI:83143"/>
        <dbReference type="EC" id="1.4.4.2"/>
    </reaction>
</comment>
<dbReference type="GO" id="GO:0004375">
    <property type="term" value="F:glycine dehydrogenase (decarboxylating) activity"/>
    <property type="evidence" value="ECO:0007669"/>
    <property type="project" value="UniProtKB-EC"/>
</dbReference>
<dbReference type="SUPFAM" id="SSF53383">
    <property type="entry name" value="PLP-dependent transferases"/>
    <property type="match status" value="1"/>
</dbReference>
<dbReference type="InterPro" id="IPR015421">
    <property type="entry name" value="PyrdxlP-dep_Trfase_major"/>
</dbReference>
<dbReference type="PIRSF" id="PIRSF006815">
    <property type="entry name" value="GcvPA"/>
    <property type="match status" value="1"/>
</dbReference>